<dbReference type="EMBL" id="AP019377">
    <property type="protein sequence ID" value="BBH92945.1"/>
    <property type="molecule type" value="Genomic_DNA"/>
</dbReference>
<sequence length="114" mass="12304">MSRNAPTGTARRQTFAGALISNIVTGIFIGAVLALLIAMLGFLGIFIYGVTNPPQEVHLKLFSLEIFDFTSQGASFLFQMHAPGALTVLGLLTLLGACVFWVIRAAWRPQPRPS</sequence>
<feature type="transmembrane region" description="Helical" evidence="1">
    <location>
        <begin position="85"/>
        <end position="107"/>
    </location>
</feature>
<keyword evidence="1" id="KW-1133">Transmembrane helix</keyword>
<proteinExistence type="predicted"/>
<keyword evidence="1" id="KW-0812">Transmembrane</keyword>
<reference evidence="2" key="1">
    <citation type="submission" date="2018-12" db="EMBL/GenBank/DDBJ databases">
        <title>Novel natural products biosynthetic potential of the class Ktedonobacteria.</title>
        <authorList>
            <person name="Zheng Y."/>
            <person name="Saitou A."/>
            <person name="Wang C.M."/>
            <person name="Toyoda A."/>
            <person name="Minakuchi Y."/>
            <person name="Sekiguchi Y."/>
            <person name="Ueda K."/>
            <person name="Takano H."/>
            <person name="Sakai Y."/>
            <person name="Yokota A."/>
            <person name="Yabe S."/>
        </authorList>
    </citation>
    <scope>NUCLEOTIDE SEQUENCE</scope>
    <source>
        <strain evidence="2">A3-2</strain>
    </source>
</reference>
<protein>
    <submittedName>
        <fullName evidence="2">Uncharacterized protein</fullName>
    </submittedName>
</protein>
<evidence type="ECO:0000256" key="1">
    <source>
        <dbReference type="SAM" id="Phobius"/>
    </source>
</evidence>
<feature type="transmembrane region" description="Helical" evidence="1">
    <location>
        <begin position="20"/>
        <end position="48"/>
    </location>
</feature>
<keyword evidence="1" id="KW-0472">Membrane</keyword>
<organism evidence="2">
    <name type="scientific">Thermogemmatispora argillosa</name>
    <dbReference type="NCBI Taxonomy" id="2045280"/>
    <lineage>
        <taxon>Bacteria</taxon>
        <taxon>Bacillati</taxon>
        <taxon>Chloroflexota</taxon>
        <taxon>Ktedonobacteria</taxon>
        <taxon>Thermogemmatisporales</taxon>
        <taxon>Thermogemmatisporaceae</taxon>
        <taxon>Thermogemmatispora</taxon>
    </lineage>
</organism>
<evidence type="ECO:0000313" key="2">
    <source>
        <dbReference type="EMBL" id="BBH92945.1"/>
    </source>
</evidence>
<gene>
    <name evidence="2" type="ORF">KTA_11440</name>
</gene>
<name>A0A455T392_9CHLR</name>
<dbReference type="AlphaFoldDB" id="A0A455T392"/>
<accession>A0A455T392</accession>